<protein>
    <submittedName>
        <fullName evidence="3">CHAP domain-containing protein</fullName>
    </submittedName>
</protein>
<dbReference type="SUPFAM" id="SSF54001">
    <property type="entry name" value="Cysteine proteinases"/>
    <property type="match status" value="1"/>
</dbReference>
<evidence type="ECO:0000313" key="4">
    <source>
        <dbReference type="Proteomes" id="UP000469424"/>
    </source>
</evidence>
<feature type="domain" description="Peptidase C51" evidence="2">
    <location>
        <begin position="125"/>
        <end position="212"/>
    </location>
</feature>
<comment type="caution">
    <text evidence="3">The sequence shown here is derived from an EMBL/GenBank/DDBJ whole genome shotgun (WGS) entry which is preliminary data.</text>
</comment>
<gene>
    <name evidence="3" type="ORF">FYJ65_09125</name>
</gene>
<organism evidence="3 4">
    <name type="scientific">Mogibacterium kristiansenii</name>
    <dbReference type="NCBI Taxonomy" id="2606708"/>
    <lineage>
        <taxon>Bacteria</taxon>
        <taxon>Bacillati</taxon>
        <taxon>Bacillota</taxon>
        <taxon>Clostridia</taxon>
        <taxon>Peptostreptococcales</taxon>
        <taxon>Anaerovoracaceae</taxon>
        <taxon>Mogibacterium</taxon>
    </lineage>
</organism>
<keyword evidence="1" id="KW-0812">Transmembrane</keyword>
<evidence type="ECO:0000313" key="3">
    <source>
        <dbReference type="EMBL" id="MST71464.1"/>
    </source>
</evidence>
<proteinExistence type="predicted"/>
<sequence>MFNIRKKRKKKKTVSPQVQLTPEELQALESGDDEVMRRYAERRIRAARKAQRKRKQQRIRRRSLTIIILCLIGMNLVLGGRYVNNLLKAGGTVLDGDVPMVETARTQLGNYGGKKFWQWYGFDSHVDWCACFISWCADQNGLIDDGKVPMSCYVPQQVNWFRDRDRYHEQGDGYTPKAGDIIFFDWEHDDSVDHVGLVASVFRGKVYTIEGNSGFTGKDEKKWKGICKRNGYPIKSKDIFGYGLVEK</sequence>
<evidence type="ECO:0000259" key="2">
    <source>
        <dbReference type="Pfam" id="PF05257"/>
    </source>
</evidence>
<dbReference type="EMBL" id="VUNA01000028">
    <property type="protein sequence ID" value="MST71464.1"/>
    <property type="molecule type" value="Genomic_DNA"/>
</dbReference>
<dbReference type="RefSeq" id="WP_154555027.1">
    <property type="nucleotide sequence ID" value="NZ_JAQXUZ010000015.1"/>
</dbReference>
<dbReference type="Gene3D" id="3.90.1720.10">
    <property type="entry name" value="endopeptidase domain like (from Nostoc punctiforme)"/>
    <property type="match status" value="1"/>
</dbReference>
<accession>A0A6N7XKG7</accession>
<keyword evidence="1" id="KW-1133">Transmembrane helix</keyword>
<feature type="transmembrane region" description="Helical" evidence="1">
    <location>
        <begin position="63"/>
        <end position="83"/>
    </location>
</feature>
<dbReference type="Proteomes" id="UP000469424">
    <property type="component" value="Unassembled WGS sequence"/>
</dbReference>
<keyword evidence="4" id="KW-1185">Reference proteome</keyword>
<dbReference type="InterPro" id="IPR038765">
    <property type="entry name" value="Papain-like_cys_pep_sf"/>
</dbReference>
<dbReference type="AlphaFoldDB" id="A0A6N7XKG7"/>
<dbReference type="Pfam" id="PF05257">
    <property type="entry name" value="CHAP"/>
    <property type="match status" value="1"/>
</dbReference>
<dbReference type="InterPro" id="IPR007921">
    <property type="entry name" value="CHAP_dom"/>
</dbReference>
<reference evidence="3 4" key="1">
    <citation type="submission" date="2019-08" db="EMBL/GenBank/DDBJ databases">
        <title>In-depth cultivation of the pig gut microbiome towards novel bacterial diversity and tailored functional studies.</title>
        <authorList>
            <person name="Wylensek D."/>
            <person name="Hitch T.C.A."/>
            <person name="Clavel T."/>
        </authorList>
    </citation>
    <scope>NUCLEOTIDE SEQUENCE [LARGE SCALE GENOMIC DNA]</scope>
    <source>
        <strain evidence="3 4">WCA-MUC-591-APC-4B</strain>
    </source>
</reference>
<evidence type="ECO:0000256" key="1">
    <source>
        <dbReference type="SAM" id="Phobius"/>
    </source>
</evidence>
<keyword evidence="1" id="KW-0472">Membrane</keyword>
<name>A0A6N7XKG7_9FIRM</name>